<dbReference type="InterPro" id="IPR007470">
    <property type="entry name" value="HemX"/>
</dbReference>
<dbReference type="PANTHER" id="PTHR38043:SF1">
    <property type="entry name" value="PROTEIN HEMX"/>
    <property type="match status" value="1"/>
</dbReference>
<organism evidence="3 4">
    <name type="scientific">Legionella busanensis</name>
    <dbReference type="NCBI Taxonomy" id="190655"/>
    <lineage>
        <taxon>Bacteria</taxon>
        <taxon>Pseudomonadati</taxon>
        <taxon>Pseudomonadota</taxon>
        <taxon>Gammaproteobacteria</taxon>
        <taxon>Legionellales</taxon>
        <taxon>Legionellaceae</taxon>
        <taxon>Legionella</taxon>
    </lineage>
</organism>
<keyword evidence="3" id="KW-0808">Transferase</keyword>
<dbReference type="EMBL" id="UGOD01000001">
    <property type="protein sequence ID" value="STX52580.1"/>
    <property type="molecule type" value="Genomic_DNA"/>
</dbReference>
<dbReference type="GO" id="GO:0032259">
    <property type="term" value="P:methylation"/>
    <property type="evidence" value="ECO:0007669"/>
    <property type="project" value="UniProtKB-KW"/>
</dbReference>
<keyword evidence="3" id="KW-0489">Methyltransferase</keyword>
<dbReference type="RefSeq" id="WP_115332128.1">
    <property type="nucleotide sequence ID" value="NZ_CAAAHP010000006.1"/>
</dbReference>
<feature type="compositionally biased region" description="Polar residues" evidence="1">
    <location>
        <begin position="1"/>
        <end position="12"/>
    </location>
</feature>
<gene>
    <name evidence="3" type="primary">hemX</name>
    <name evidence="3" type="ORF">NCTC13316_02697</name>
</gene>
<evidence type="ECO:0000256" key="2">
    <source>
        <dbReference type="SAM" id="Phobius"/>
    </source>
</evidence>
<dbReference type="Pfam" id="PF04375">
    <property type="entry name" value="HemX"/>
    <property type="match status" value="1"/>
</dbReference>
<proteinExistence type="predicted"/>
<keyword evidence="2" id="KW-0472">Membrane</keyword>
<dbReference type="Proteomes" id="UP000254794">
    <property type="component" value="Unassembled WGS sequence"/>
</dbReference>
<name>A0A378JRR9_9GAMM</name>
<evidence type="ECO:0000313" key="3">
    <source>
        <dbReference type="EMBL" id="STX52580.1"/>
    </source>
</evidence>
<accession>A0A378JRR9</accession>
<reference evidence="3 4" key="1">
    <citation type="submission" date="2018-06" db="EMBL/GenBank/DDBJ databases">
        <authorList>
            <consortium name="Pathogen Informatics"/>
            <person name="Doyle S."/>
        </authorList>
    </citation>
    <scope>NUCLEOTIDE SEQUENCE [LARGE SCALE GENOMIC DNA]</scope>
    <source>
        <strain evidence="3 4">NCTC13316</strain>
    </source>
</reference>
<dbReference type="AlphaFoldDB" id="A0A378JRR9"/>
<keyword evidence="4" id="KW-1185">Reference proteome</keyword>
<protein>
    <submittedName>
        <fullName evidence="3">Uroporphyrin-III C-methyltransferase</fullName>
        <ecNumber evidence="3">2.1.1.107</ecNumber>
    </submittedName>
</protein>
<evidence type="ECO:0000256" key="1">
    <source>
        <dbReference type="SAM" id="MobiDB-lite"/>
    </source>
</evidence>
<dbReference type="OrthoDB" id="5653077at2"/>
<dbReference type="GO" id="GO:0004851">
    <property type="term" value="F:uroporphyrin-III C-methyltransferase activity"/>
    <property type="evidence" value="ECO:0007669"/>
    <property type="project" value="UniProtKB-EC"/>
</dbReference>
<dbReference type="EC" id="2.1.1.107" evidence="3"/>
<keyword evidence="2" id="KW-1133">Transmembrane helix</keyword>
<evidence type="ECO:0000313" key="4">
    <source>
        <dbReference type="Proteomes" id="UP000254794"/>
    </source>
</evidence>
<sequence length="377" mass="42576">MNNNEELNQSSLKAEKPISKSTKVNETVTSKNNGVRNINGWHIGLLVLTLISLLLAALSFYQNSQLKAFQIQQQIDMADQIRILKSQLQKNSLLINTRTKKFQNLQNNLTNHINKLDNSLQNALKQRFFQNQDWLLLKARYYLELVQLNAHWGEDQQTTAALLQQADQVLQDIPEQQLFSVRQAIAQEISKIKALPNVDTAGLLSQLDAAQSMVMQLPLQQSLINSQQTTSTPTTDNSGWRGQFNNSLSYLKKLVVVRRHEGAAQPIYSPLHQSLLREVIRMNLQEAQWAVLQKNTKVYEQALNQAITAIKNTFDQGAANTQALLKNLQQLQQQKLDYPKPIVDKPLVLLNQYIETRTRPTIPTVAPAPASATGGEQ</sequence>
<feature type="region of interest" description="Disordered" evidence="1">
    <location>
        <begin position="1"/>
        <end position="27"/>
    </location>
</feature>
<dbReference type="PANTHER" id="PTHR38043">
    <property type="entry name" value="PROTEIN HEMX"/>
    <property type="match status" value="1"/>
</dbReference>
<feature type="transmembrane region" description="Helical" evidence="2">
    <location>
        <begin position="41"/>
        <end position="61"/>
    </location>
</feature>
<keyword evidence="2" id="KW-0812">Transmembrane</keyword>